<sequence>MPSEINVKNIGSEEDNGENEPEEQSVTLLTVGVTSEESSATVNHVETNTIRNSSKKVIKSDVRSDFIEQDKNPSLSSDVNCMSNENDLQQQKASSNEEVIDKTSNIQVSNTLEDLSACSESKCDKGSVISKNAGAAALALGCAINDIASVSSRLDDEIAQNSRQKHLSLSHKNLTRKKCFLASIDSSPGKVNSFVEQLPLSSRNMIRKKQFFSKNLQSSSTESQYEQSTGDKHNNNDDNVLQQFSSQFSTHNRDSMKDACSLPLQGIASCSSDEPLQFLSTSISETHSNDIVNTHKSLSITENNNKSISENLSRLNEAGSSHTSKSVPKSQNMLTDLVHCNDITKKPFKLPILENLSETASAQQHELEENAVALLEPSSTKEAQGIEIEPRSSNSSDASNSDTESQQAVLGHNGTKKSRRAVTKSIALLSSPRPPRPLERPISGLTNPLECPPTPTHRPKPLRPLPMCQTSNVPLPSEEPLPPSWEARIDSHGRVFYIDHINRTTTWQRPNLTTRNTGCDLRRQQLDRRYQSVRRTISRPDNIDREPSSSQHANGNNFENMERPNERVERIENEPFDINTSPPVLFLTRPDFFTVLHSHAEAVELYNRNPSLKHMISKVRRDTAVFPRYEHNRDLVALINFFSDPAKELPRGYESKLDRTGKKFFICHARKATSFIDPRLPTEPTHTRTLLDEAPVPPPRPQQSAITTTPDIPVAYNDKVVAFLRQPNIMDILKERHSALGQNIALREKVNTIRIEGTSALQRLGHDVPLALLLSLFEQEIMSYVPGNVGRSPLGSPHASPGLTRASARAPAPYRRDFEAKLRTFYRKLESKGYGQGPGKLKLHIRREHFLEDAFTRIMAASKKDLQKSKLVIMFDEEEGVDYGGPSREFFFHLSRELFNPYYGLFEYSANDTYTVQVSPMSAFVDNYHDWFRFSGRVLGLALVHQYLLDAFFTRPFYKALLRIPASLSDLESLDQEFHQSLMWIKERDISIEPLELTFSVTEELLGRVAERELKPGGRNIAVTEKNKKEYLERVVRWRLERGIAEQTESLVRGFYEVVDPRLVSVFDARELELVIAGAAEIDLNDWRTHTEYRSGYHDAHPVVEWFWSSISRFTNEQRLRLLQFVTGTSSIPYEGFAALRGSTGPRKFCIEKWGRPNSLPRAHTCFNRLDLPPYPTPEILYEKLLLAVEETNTFGIE</sequence>
<dbReference type="Gene3D" id="3.90.1750.10">
    <property type="entry name" value="Hect, E3 ligase catalytic domains"/>
    <property type="match status" value="1"/>
</dbReference>
<evidence type="ECO:0000313" key="12">
    <source>
        <dbReference type="RefSeq" id="XP_033345267.1"/>
    </source>
</evidence>
<proteinExistence type="predicted"/>
<dbReference type="InterPro" id="IPR040524">
    <property type="entry name" value="HECW1_helix"/>
</dbReference>
<evidence type="ECO:0000256" key="5">
    <source>
        <dbReference type="ARBA" id="ARBA00022737"/>
    </source>
</evidence>
<dbReference type="Gene3D" id="3.30.2160.10">
    <property type="entry name" value="Hect, E3 ligase catalytic domain"/>
    <property type="match status" value="1"/>
</dbReference>
<evidence type="ECO:0000259" key="10">
    <source>
        <dbReference type="PROSITE" id="PS50237"/>
    </source>
</evidence>
<evidence type="ECO:0000313" key="11">
    <source>
        <dbReference type="Proteomes" id="UP000504631"/>
    </source>
</evidence>
<dbReference type="Pfam" id="PF00397">
    <property type="entry name" value="WW"/>
    <property type="match status" value="1"/>
</dbReference>
<dbReference type="InterPro" id="IPR050409">
    <property type="entry name" value="E3_ubiq-protein_ligase"/>
</dbReference>
<dbReference type="Proteomes" id="UP000504631">
    <property type="component" value="Unplaced"/>
</dbReference>
<evidence type="ECO:0000256" key="6">
    <source>
        <dbReference type="ARBA" id="ARBA00022786"/>
    </source>
</evidence>
<dbReference type="PANTHER" id="PTHR11254">
    <property type="entry name" value="HECT DOMAIN UBIQUITIN-PROTEIN LIGASE"/>
    <property type="match status" value="1"/>
</dbReference>
<feature type="compositionally biased region" description="Acidic residues" evidence="8">
    <location>
        <begin position="12"/>
        <end position="23"/>
    </location>
</feature>
<evidence type="ECO:0000256" key="3">
    <source>
        <dbReference type="ARBA" id="ARBA00012485"/>
    </source>
</evidence>
<dbReference type="SUPFAM" id="SSF51045">
    <property type="entry name" value="WW domain"/>
    <property type="match status" value="2"/>
</dbReference>
<dbReference type="FunFam" id="3.90.1750.10:FF:000079">
    <property type="entry name" value="E3 ubiquitin-protein ligase"/>
    <property type="match status" value="1"/>
</dbReference>
<dbReference type="Gene3D" id="2.20.70.10">
    <property type="match status" value="2"/>
</dbReference>
<feature type="region of interest" description="Disordered" evidence="8">
    <location>
        <begin position="534"/>
        <end position="564"/>
    </location>
</feature>
<dbReference type="CDD" id="cd00078">
    <property type="entry name" value="HECTc"/>
    <property type="match status" value="1"/>
</dbReference>
<feature type="domain" description="HECT" evidence="10">
    <location>
        <begin position="862"/>
        <end position="1198"/>
    </location>
</feature>
<name>A0A6J3JWN8_9HYME</name>
<dbReference type="SMART" id="SM00119">
    <property type="entry name" value="HECTc"/>
    <property type="match status" value="1"/>
</dbReference>
<keyword evidence="5" id="KW-0677">Repeat</keyword>
<dbReference type="InterPro" id="IPR035983">
    <property type="entry name" value="Hect_E3_ubiquitin_ligase"/>
</dbReference>
<dbReference type="PROSITE" id="PS50237">
    <property type="entry name" value="HECT"/>
    <property type="match status" value="1"/>
</dbReference>
<feature type="domain" description="WW" evidence="9">
    <location>
        <begin position="647"/>
        <end position="680"/>
    </location>
</feature>
<evidence type="ECO:0000259" key="9">
    <source>
        <dbReference type="PROSITE" id="PS50020"/>
    </source>
</evidence>
<dbReference type="FunFam" id="3.30.2410.10:FF:000002">
    <property type="entry name" value="E3 ubiquitin-protein ligase HECW2"/>
    <property type="match status" value="1"/>
</dbReference>
<dbReference type="AlphaFoldDB" id="A0A6J3JWN8"/>
<keyword evidence="6 7" id="KW-0833">Ubl conjugation pathway</keyword>
<comment type="catalytic activity">
    <reaction evidence="1">
        <text>S-ubiquitinyl-[E2 ubiquitin-conjugating enzyme]-L-cysteine + [acceptor protein]-L-lysine = [E2 ubiquitin-conjugating enzyme]-L-cysteine + N(6)-ubiquitinyl-[acceptor protein]-L-lysine.</text>
        <dbReference type="EC" id="2.3.2.26"/>
    </reaction>
</comment>
<dbReference type="Pfam" id="PF18436">
    <property type="entry name" value="HECW1_helix"/>
    <property type="match status" value="1"/>
</dbReference>
<dbReference type="InterPro" id="IPR036020">
    <property type="entry name" value="WW_dom_sf"/>
</dbReference>
<organism evidence="11 12">
    <name type="scientific">Bombus vosnesenskii</name>
    <dbReference type="NCBI Taxonomy" id="207650"/>
    <lineage>
        <taxon>Eukaryota</taxon>
        <taxon>Metazoa</taxon>
        <taxon>Ecdysozoa</taxon>
        <taxon>Arthropoda</taxon>
        <taxon>Hexapoda</taxon>
        <taxon>Insecta</taxon>
        <taxon>Pterygota</taxon>
        <taxon>Neoptera</taxon>
        <taxon>Endopterygota</taxon>
        <taxon>Hymenoptera</taxon>
        <taxon>Apocrita</taxon>
        <taxon>Aculeata</taxon>
        <taxon>Apoidea</taxon>
        <taxon>Anthophila</taxon>
        <taxon>Apidae</taxon>
        <taxon>Bombus</taxon>
        <taxon>Pyrobombus</taxon>
    </lineage>
</organism>
<reference evidence="12" key="1">
    <citation type="submission" date="2025-08" db="UniProtKB">
        <authorList>
            <consortium name="RefSeq"/>
        </authorList>
    </citation>
    <scope>IDENTIFICATION</scope>
    <source>
        <tissue evidence="12">Muscle</tissue>
    </source>
</reference>
<dbReference type="PROSITE" id="PS50020">
    <property type="entry name" value="WW_DOMAIN_2"/>
    <property type="match status" value="2"/>
</dbReference>
<dbReference type="GO" id="GO:0048814">
    <property type="term" value="P:regulation of dendrite morphogenesis"/>
    <property type="evidence" value="ECO:0007669"/>
    <property type="project" value="TreeGrafter"/>
</dbReference>
<feature type="compositionally biased region" description="Low complexity" evidence="8">
    <location>
        <begin position="392"/>
        <end position="402"/>
    </location>
</feature>
<dbReference type="GO" id="GO:0009966">
    <property type="term" value="P:regulation of signal transduction"/>
    <property type="evidence" value="ECO:0007669"/>
    <property type="project" value="UniProtKB-ARBA"/>
</dbReference>
<evidence type="ECO:0000256" key="1">
    <source>
        <dbReference type="ARBA" id="ARBA00000885"/>
    </source>
</evidence>
<dbReference type="GO" id="GO:0006511">
    <property type="term" value="P:ubiquitin-dependent protein catabolic process"/>
    <property type="evidence" value="ECO:0007669"/>
    <property type="project" value="TreeGrafter"/>
</dbReference>
<dbReference type="GeneID" id="117231191"/>
<dbReference type="FunFam" id="3.90.1750.10:FF:000036">
    <property type="entry name" value="E3 ubiquitin-protein ligase HECW2"/>
    <property type="match status" value="1"/>
</dbReference>
<evidence type="ECO:0000256" key="2">
    <source>
        <dbReference type="ARBA" id="ARBA00004906"/>
    </source>
</evidence>
<dbReference type="EC" id="2.3.2.26" evidence="3"/>
<dbReference type="Pfam" id="PF00632">
    <property type="entry name" value="HECT"/>
    <property type="match status" value="1"/>
</dbReference>
<dbReference type="Gene3D" id="3.30.2410.10">
    <property type="entry name" value="Hect, E3 ligase catalytic domain"/>
    <property type="match status" value="1"/>
</dbReference>
<feature type="compositionally biased region" description="Low complexity" evidence="8">
    <location>
        <begin position="217"/>
        <end position="228"/>
    </location>
</feature>
<evidence type="ECO:0000256" key="4">
    <source>
        <dbReference type="ARBA" id="ARBA00022679"/>
    </source>
</evidence>
<protein>
    <recommendedName>
        <fullName evidence="3">HECT-type E3 ubiquitin transferase</fullName>
        <ecNumber evidence="3">2.3.2.26</ecNumber>
    </recommendedName>
</protein>
<feature type="region of interest" description="Disordered" evidence="8">
    <location>
        <begin position="213"/>
        <end position="239"/>
    </location>
</feature>
<feature type="region of interest" description="Disordered" evidence="8">
    <location>
        <begin position="1"/>
        <end position="25"/>
    </location>
</feature>
<feature type="region of interest" description="Disordered" evidence="8">
    <location>
        <begin position="688"/>
        <end position="707"/>
    </location>
</feature>
<feature type="domain" description="WW" evidence="9">
    <location>
        <begin position="479"/>
        <end position="512"/>
    </location>
</feature>
<dbReference type="GO" id="GO:0061630">
    <property type="term" value="F:ubiquitin protein ligase activity"/>
    <property type="evidence" value="ECO:0007669"/>
    <property type="project" value="UniProtKB-EC"/>
</dbReference>
<dbReference type="CDD" id="cd00201">
    <property type="entry name" value="WW"/>
    <property type="match status" value="1"/>
</dbReference>
<dbReference type="FunFam" id="3.30.2160.10:FF:000001">
    <property type="entry name" value="E3 ubiquitin-protein ligase NEDD4-like"/>
    <property type="match status" value="1"/>
</dbReference>
<dbReference type="GO" id="GO:0005737">
    <property type="term" value="C:cytoplasm"/>
    <property type="evidence" value="ECO:0007669"/>
    <property type="project" value="UniProtKB-ARBA"/>
</dbReference>
<evidence type="ECO:0000256" key="7">
    <source>
        <dbReference type="PROSITE-ProRule" id="PRU00104"/>
    </source>
</evidence>
<dbReference type="PANTHER" id="PTHR11254:SF320">
    <property type="entry name" value="HECT-TYPE E3 UBIQUITIN TRANSFERASE"/>
    <property type="match status" value="1"/>
</dbReference>
<dbReference type="PROSITE" id="PS01159">
    <property type="entry name" value="WW_DOMAIN_1"/>
    <property type="match status" value="1"/>
</dbReference>
<dbReference type="InterPro" id="IPR000569">
    <property type="entry name" value="HECT_dom"/>
</dbReference>
<dbReference type="InterPro" id="IPR001202">
    <property type="entry name" value="WW_dom"/>
</dbReference>
<keyword evidence="4" id="KW-0808">Transferase</keyword>
<dbReference type="FunFam" id="2.20.70.10:FF:000013">
    <property type="entry name" value="E3 ubiquitin-protein ligase HECW2 isoform X1"/>
    <property type="match status" value="1"/>
</dbReference>
<dbReference type="GO" id="GO:0016567">
    <property type="term" value="P:protein ubiquitination"/>
    <property type="evidence" value="ECO:0007669"/>
    <property type="project" value="UniProtKB-UniPathway"/>
</dbReference>
<accession>A0A6J3JWN8</accession>
<keyword evidence="11" id="KW-1185">Reference proteome</keyword>
<dbReference type="RefSeq" id="XP_033345267.1">
    <property type="nucleotide sequence ID" value="XM_033489376.1"/>
</dbReference>
<gene>
    <name evidence="12" type="primary">LOC117231191</name>
</gene>
<dbReference type="SMART" id="SM00456">
    <property type="entry name" value="WW"/>
    <property type="match status" value="2"/>
</dbReference>
<feature type="compositionally biased region" description="Polar residues" evidence="8">
    <location>
        <begin position="548"/>
        <end position="559"/>
    </location>
</feature>
<evidence type="ECO:0000256" key="8">
    <source>
        <dbReference type="SAM" id="MobiDB-lite"/>
    </source>
</evidence>
<dbReference type="CTD" id="31905"/>
<feature type="region of interest" description="Disordered" evidence="8">
    <location>
        <begin position="375"/>
        <end position="465"/>
    </location>
</feature>
<comment type="pathway">
    <text evidence="2">Protein modification; protein ubiquitination.</text>
</comment>
<feature type="active site" description="Glycyl thioester intermediate" evidence="7">
    <location>
        <position position="1166"/>
    </location>
</feature>
<dbReference type="SUPFAM" id="SSF56204">
    <property type="entry name" value="Hect, E3 ligase catalytic domain"/>
    <property type="match status" value="1"/>
</dbReference>
<dbReference type="UniPathway" id="UPA00143"/>